<proteinExistence type="predicted"/>
<gene>
    <name evidence="1" type="ORF">GGR04_002728</name>
</gene>
<reference evidence="1 2" key="1">
    <citation type="submission" date="2020-08" db="EMBL/GenBank/DDBJ databases">
        <title>Genomic Encyclopedia of Type Strains, Phase IV (KMG-IV): sequencing the most valuable type-strain genomes for metagenomic binning, comparative biology and taxonomic classification.</title>
        <authorList>
            <person name="Goeker M."/>
        </authorList>
    </citation>
    <scope>NUCLEOTIDE SEQUENCE [LARGE SCALE GENOMIC DNA]</scope>
    <source>
        <strain evidence="1 2">DSM 102238</strain>
    </source>
</reference>
<dbReference type="NCBIfam" id="NF047331">
    <property type="entry name" value="phage_HTJ"/>
    <property type="match status" value="1"/>
</dbReference>
<protein>
    <submittedName>
        <fullName evidence="1">Uncharacterized protein</fullName>
    </submittedName>
</protein>
<dbReference type="RefSeq" id="WP_183200406.1">
    <property type="nucleotide sequence ID" value="NZ_JACIEK010000007.1"/>
</dbReference>
<organism evidence="1 2">
    <name type="scientific">Aureimonas pseudogalii</name>
    <dbReference type="NCBI Taxonomy" id="1744844"/>
    <lineage>
        <taxon>Bacteria</taxon>
        <taxon>Pseudomonadati</taxon>
        <taxon>Pseudomonadota</taxon>
        <taxon>Alphaproteobacteria</taxon>
        <taxon>Hyphomicrobiales</taxon>
        <taxon>Aurantimonadaceae</taxon>
        <taxon>Aureimonas</taxon>
    </lineage>
</organism>
<dbReference type="AlphaFoldDB" id="A0A7W6H5D2"/>
<comment type="caution">
    <text evidence="1">The sequence shown here is derived from an EMBL/GenBank/DDBJ whole genome shotgun (WGS) entry which is preliminary data.</text>
</comment>
<keyword evidence="2" id="KW-1185">Reference proteome</keyword>
<sequence>MATLADLARWRDELIEARLSGVREVQDQNNERIRYGTDAEMAAAIRAADRMIADASRRPASTIRFATSKGL</sequence>
<evidence type="ECO:0000313" key="2">
    <source>
        <dbReference type="Proteomes" id="UP000542776"/>
    </source>
</evidence>
<dbReference type="EMBL" id="JACIEK010000007">
    <property type="protein sequence ID" value="MBB3998873.1"/>
    <property type="molecule type" value="Genomic_DNA"/>
</dbReference>
<accession>A0A7W6H5D2</accession>
<evidence type="ECO:0000313" key="1">
    <source>
        <dbReference type="EMBL" id="MBB3998873.1"/>
    </source>
</evidence>
<dbReference type="Proteomes" id="UP000542776">
    <property type="component" value="Unassembled WGS sequence"/>
</dbReference>
<name>A0A7W6H5D2_9HYPH</name>